<evidence type="ECO:0000313" key="16">
    <source>
        <dbReference type="EMBL" id="EGB10316.1"/>
    </source>
</evidence>
<evidence type="ECO:0000256" key="12">
    <source>
        <dbReference type="SAM" id="Phobius"/>
    </source>
</evidence>
<keyword evidence="12" id="KW-1133">Transmembrane helix</keyword>
<dbReference type="GeneID" id="20228115"/>
<dbReference type="CDD" id="cd00078">
    <property type="entry name" value="HECTc"/>
    <property type="match status" value="1"/>
</dbReference>
<dbReference type="PROSITE" id="PS01358">
    <property type="entry name" value="ZF_RANBP2_1"/>
    <property type="match status" value="1"/>
</dbReference>
<dbReference type="SUPFAM" id="SSF56204">
    <property type="entry name" value="Hect, E3 ligase catalytic domain"/>
    <property type="match status" value="1"/>
</dbReference>
<dbReference type="InterPro" id="IPR000569">
    <property type="entry name" value="HECT_dom"/>
</dbReference>
<reference evidence="16 17" key="1">
    <citation type="journal article" date="2011" name="Proc. Natl. Acad. Sci. U.S.A.">
        <title>Niche of harmful alga Aureococcus anophagefferens revealed through ecogenomics.</title>
        <authorList>
            <person name="Gobler C.J."/>
            <person name="Berry D.L."/>
            <person name="Dyhrman S.T."/>
            <person name="Wilhelm S.W."/>
            <person name="Salamov A."/>
            <person name="Lobanov A.V."/>
            <person name="Zhang Y."/>
            <person name="Collier J.L."/>
            <person name="Wurch L.L."/>
            <person name="Kustka A.B."/>
            <person name="Dill B.D."/>
            <person name="Shah M."/>
            <person name="VerBerkmoes N.C."/>
            <person name="Kuo A."/>
            <person name="Terry A."/>
            <person name="Pangilinan J."/>
            <person name="Lindquist E.A."/>
            <person name="Lucas S."/>
            <person name="Paulsen I.T."/>
            <person name="Hattenrath-Lehmann T.K."/>
            <person name="Talmage S.C."/>
            <person name="Walker E.A."/>
            <person name="Koch F."/>
            <person name="Burson A.M."/>
            <person name="Marcoval M.A."/>
            <person name="Tang Y.Z."/>
            <person name="Lecleir G.R."/>
            <person name="Coyne K.J."/>
            <person name="Berg G.M."/>
            <person name="Bertrand E.M."/>
            <person name="Saito M.A."/>
            <person name="Gladyshev V.N."/>
            <person name="Grigoriev I.V."/>
        </authorList>
    </citation>
    <scope>NUCLEOTIDE SEQUENCE [LARGE SCALE GENOMIC DNA]</scope>
    <source>
        <strain evidence="17">CCMP 1984</strain>
    </source>
</reference>
<keyword evidence="17" id="KW-1185">Reference proteome</keyword>
<evidence type="ECO:0000256" key="8">
    <source>
        <dbReference type="ARBA" id="ARBA00022833"/>
    </source>
</evidence>
<name>F0Y336_AURAN</name>
<feature type="domain" description="HECT" evidence="15">
    <location>
        <begin position="439"/>
        <end position="804"/>
    </location>
</feature>
<feature type="domain" description="RanBP2-type" evidence="14">
    <location>
        <begin position="125"/>
        <end position="156"/>
    </location>
</feature>
<dbReference type="EMBL" id="GL833124">
    <property type="protein sequence ID" value="EGB10316.1"/>
    <property type="molecule type" value="Genomic_DNA"/>
</dbReference>
<evidence type="ECO:0000256" key="9">
    <source>
        <dbReference type="PROSITE-ProRule" id="PRU00104"/>
    </source>
</evidence>
<organism evidence="17">
    <name type="scientific">Aureococcus anophagefferens</name>
    <name type="common">Harmful bloom alga</name>
    <dbReference type="NCBI Taxonomy" id="44056"/>
    <lineage>
        <taxon>Eukaryota</taxon>
        <taxon>Sar</taxon>
        <taxon>Stramenopiles</taxon>
        <taxon>Ochrophyta</taxon>
        <taxon>Pelagophyceae</taxon>
        <taxon>Pelagomonadales</taxon>
        <taxon>Pelagomonadaceae</taxon>
        <taxon>Aureococcus</taxon>
    </lineage>
</organism>
<dbReference type="PANTHER" id="PTHR11254">
    <property type="entry name" value="HECT DOMAIN UBIQUITIN-PROTEIN LIGASE"/>
    <property type="match status" value="1"/>
</dbReference>
<feature type="region of interest" description="Disordered" evidence="11">
    <location>
        <begin position="350"/>
        <end position="371"/>
    </location>
</feature>
<evidence type="ECO:0000256" key="6">
    <source>
        <dbReference type="ARBA" id="ARBA00022771"/>
    </source>
</evidence>
<evidence type="ECO:0000256" key="1">
    <source>
        <dbReference type="ARBA" id="ARBA00000885"/>
    </source>
</evidence>
<evidence type="ECO:0000256" key="11">
    <source>
        <dbReference type="SAM" id="MobiDB-lite"/>
    </source>
</evidence>
<dbReference type="InParanoid" id="F0Y336"/>
<dbReference type="KEGG" id="aaf:AURANDRAFT_71218"/>
<evidence type="ECO:0000256" key="10">
    <source>
        <dbReference type="PROSITE-ProRule" id="PRU00322"/>
    </source>
</evidence>
<feature type="chain" id="PRO_5003262655" description="HECT-type E3 ubiquitin transferase" evidence="13">
    <location>
        <begin position="17"/>
        <end position="804"/>
    </location>
</feature>
<evidence type="ECO:0000259" key="14">
    <source>
        <dbReference type="PROSITE" id="PS50199"/>
    </source>
</evidence>
<gene>
    <name evidence="16" type="ORF">AURANDRAFT_71218</name>
</gene>
<keyword evidence="12" id="KW-0472">Membrane</keyword>
<keyword evidence="5" id="KW-0479">Metal-binding</keyword>
<dbReference type="Pfam" id="PF00632">
    <property type="entry name" value="HECT"/>
    <property type="match status" value="1"/>
</dbReference>
<dbReference type="PROSITE" id="PS50199">
    <property type="entry name" value="ZF_RANBP2_2"/>
    <property type="match status" value="1"/>
</dbReference>
<dbReference type="PROSITE" id="PS50237">
    <property type="entry name" value="HECT"/>
    <property type="match status" value="1"/>
</dbReference>
<keyword evidence="6 10" id="KW-0863">Zinc-finger</keyword>
<dbReference type="Gene3D" id="3.30.2410.10">
    <property type="entry name" value="Hect, E3 ligase catalytic domain"/>
    <property type="match status" value="1"/>
</dbReference>
<evidence type="ECO:0000256" key="4">
    <source>
        <dbReference type="ARBA" id="ARBA00022679"/>
    </source>
</evidence>
<keyword evidence="13" id="KW-0732">Signal</keyword>
<dbReference type="GO" id="GO:0061630">
    <property type="term" value="F:ubiquitin protein ligase activity"/>
    <property type="evidence" value="ECO:0007669"/>
    <property type="project" value="UniProtKB-EC"/>
</dbReference>
<dbReference type="GO" id="GO:0006511">
    <property type="term" value="P:ubiquitin-dependent protein catabolic process"/>
    <property type="evidence" value="ECO:0007669"/>
    <property type="project" value="TreeGrafter"/>
</dbReference>
<dbReference type="GO" id="GO:0016567">
    <property type="term" value="P:protein ubiquitination"/>
    <property type="evidence" value="ECO:0007669"/>
    <property type="project" value="TreeGrafter"/>
</dbReference>
<feature type="compositionally biased region" description="Polar residues" evidence="11">
    <location>
        <begin position="219"/>
        <end position="230"/>
    </location>
</feature>
<accession>F0Y336</accession>
<evidence type="ECO:0000256" key="5">
    <source>
        <dbReference type="ARBA" id="ARBA00022723"/>
    </source>
</evidence>
<dbReference type="SMART" id="SM00119">
    <property type="entry name" value="HECTc"/>
    <property type="match status" value="1"/>
</dbReference>
<dbReference type="OMA" id="CAFENKA"/>
<comment type="catalytic activity">
    <reaction evidence="1">
        <text>S-ubiquitinyl-[E2 ubiquitin-conjugating enzyme]-L-cysteine + [acceptor protein]-L-lysine = [E2 ubiquitin-conjugating enzyme]-L-cysteine + N(6)-ubiquitinyl-[acceptor protein]-L-lysine.</text>
        <dbReference type="EC" id="2.3.2.26"/>
    </reaction>
</comment>
<evidence type="ECO:0000313" key="17">
    <source>
        <dbReference type="Proteomes" id="UP000002729"/>
    </source>
</evidence>
<keyword evidence="8" id="KW-0862">Zinc</keyword>
<dbReference type="EC" id="2.3.2.26" evidence="3"/>
<keyword evidence="7 9" id="KW-0833">Ubl conjugation pathway</keyword>
<feature type="region of interest" description="Disordered" evidence="11">
    <location>
        <begin position="167"/>
        <end position="247"/>
    </location>
</feature>
<evidence type="ECO:0000256" key="3">
    <source>
        <dbReference type="ARBA" id="ARBA00012485"/>
    </source>
</evidence>
<dbReference type="AlphaFoldDB" id="F0Y336"/>
<feature type="active site" description="Glycyl thioester intermediate" evidence="9">
    <location>
        <position position="771"/>
    </location>
</feature>
<dbReference type="eggNOG" id="KOG0939">
    <property type="taxonomic scope" value="Eukaryota"/>
</dbReference>
<evidence type="ECO:0000259" key="15">
    <source>
        <dbReference type="PROSITE" id="PS50237"/>
    </source>
</evidence>
<dbReference type="Gene3D" id="3.30.2160.10">
    <property type="entry name" value="Hect, E3 ligase catalytic domain"/>
    <property type="match status" value="1"/>
</dbReference>
<dbReference type="InterPro" id="IPR050409">
    <property type="entry name" value="E3_ubiq-protein_ligase"/>
</dbReference>
<feature type="transmembrane region" description="Helical" evidence="12">
    <location>
        <begin position="67"/>
        <end position="89"/>
    </location>
</feature>
<evidence type="ECO:0000256" key="2">
    <source>
        <dbReference type="ARBA" id="ARBA00004906"/>
    </source>
</evidence>
<comment type="pathway">
    <text evidence="2">Protein modification; protein ubiquitination.</text>
</comment>
<dbReference type="FunFam" id="3.30.2410.10:FF:000009">
    <property type="entry name" value="Probable E3 ubiquitin-protein ligase HECTD2"/>
    <property type="match status" value="1"/>
</dbReference>
<dbReference type="GO" id="GO:0008270">
    <property type="term" value="F:zinc ion binding"/>
    <property type="evidence" value="ECO:0007669"/>
    <property type="project" value="UniProtKB-KW"/>
</dbReference>
<dbReference type="OrthoDB" id="423283at2759"/>
<dbReference type="Proteomes" id="UP000002729">
    <property type="component" value="Unassembled WGS sequence"/>
</dbReference>
<feature type="compositionally biased region" description="Low complexity" evidence="11">
    <location>
        <begin position="321"/>
        <end position="330"/>
    </location>
</feature>
<evidence type="ECO:0000256" key="7">
    <source>
        <dbReference type="ARBA" id="ARBA00022786"/>
    </source>
</evidence>
<dbReference type="GO" id="GO:0005737">
    <property type="term" value="C:cytoplasm"/>
    <property type="evidence" value="ECO:0007669"/>
    <property type="project" value="TreeGrafter"/>
</dbReference>
<keyword evidence="4" id="KW-0808">Transferase</keyword>
<proteinExistence type="predicted"/>
<sequence>MARLLVAAAALAAAAAAPPPRLRGAQRAIAQTIPHTRHWLAGAAGDDPAAADDAAADDDDPSFVQGYFFVIVIALVLFCGCTCLSVNAWQPEHGGAYARLVGYDGSESRPPDEQRFVLLRDSLAESGEAAWVCFVCAFENKARARSCLLCGGASDLSRAFEDRLRSRKGDSLTGSTGSRGARPRGSDARPPTPDGLSDDGDAARPSNDRCSVERCSVSGRGSSEGGQSARPQRCWPQRRSESPTLSAEARAQAFAIRRLNDLTLRQKGAARRRVWQRVRDGNAVHWTRAALEEDRQSLAFVVSEAEGALAWNPITAPPAPAAASEPASSAEPPPPDDEAAACCACCGPRASAPARRRRPNGSLFEPREPRGAAAVDDEDLEYVASRPFREKQLWFERALDGLHGTDPRRPRSRSYRPVTLDVRRGACLFDSLKRFEQLSVDRLRNASVRVRFAGEAGIDAGGVSREWFDVVARELFANGGLGLFVARRESGYACNLDPRSGDARHDAARAALAPRGELARGEKIGDVRLLRFAGRFVAKALRERVTIPATLSLPLLKHVLGVPLSFSDLEFVDAEAFLNYAWLRDNGGAEDLCLDFTIFADGDDEGAPKTPVELVPNGGDVPVTDDNKAEFLALVLKYKVLDAVAPQLAAFLQGFDDILPRTYLSVFDYQELQLLLGGVDEIDVDDWRRHTRYLGAFAELREKHPVVKFFWDCVDAFDNEQRARLCQFSTGTSSLPPAGFKALVGDDGHYCNFTLASLPRDLGVWPRAHTCFNRIDLPLYESYDELANYLALSIHLEVVGFTID</sequence>
<protein>
    <recommendedName>
        <fullName evidence="3">HECT-type E3 ubiquitin transferase</fullName>
        <ecNumber evidence="3">2.3.2.26</ecNumber>
    </recommendedName>
</protein>
<keyword evidence="12" id="KW-0812">Transmembrane</keyword>
<dbReference type="InterPro" id="IPR035983">
    <property type="entry name" value="Hect_E3_ubiquitin_ligase"/>
</dbReference>
<dbReference type="Gene3D" id="3.90.1750.10">
    <property type="entry name" value="Hect, E3 ligase catalytic domains"/>
    <property type="match status" value="1"/>
</dbReference>
<feature type="region of interest" description="Disordered" evidence="11">
    <location>
        <begin position="316"/>
        <end position="338"/>
    </location>
</feature>
<feature type="signal peptide" evidence="13">
    <location>
        <begin position="1"/>
        <end position="16"/>
    </location>
</feature>
<dbReference type="RefSeq" id="XP_009035123.1">
    <property type="nucleotide sequence ID" value="XM_009036875.1"/>
</dbReference>
<dbReference type="InterPro" id="IPR001876">
    <property type="entry name" value="Znf_RanBP2"/>
</dbReference>
<dbReference type="PANTHER" id="PTHR11254:SF440">
    <property type="entry name" value="E3 UBIQUITIN-PROTEIN LIGASE NEDD-4"/>
    <property type="match status" value="1"/>
</dbReference>
<evidence type="ECO:0000256" key="13">
    <source>
        <dbReference type="SAM" id="SignalP"/>
    </source>
</evidence>